<evidence type="ECO:0000259" key="8">
    <source>
        <dbReference type="PROSITE" id="PS50109"/>
    </source>
</evidence>
<keyword evidence="7" id="KW-0067">ATP-binding</keyword>
<comment type="caution">
    <text evidence="9">The sequence shown here is derived from an EMBL/GenBank/DDBJ whole genome shotgun (WGS) entry which is preliminary data.</text>
</comment>
<gene>
    <name evidence="9" type="ORF">KEU06_28550</name>
</gene>
<dbReference type="Proteomes" id="UP000680348">
    <property type="component" value="Unassembled WGS sequence"/>
</dbReference>
<dbReference type="Pfam" id="PF13185">
    <property type="entry name" value="GAF_2"/>
    <property type="match status" value="1"/>
</dbReference>
<evidence type="ECO:0000313" key="9">
    <source>
        <dbReference type="EMBL" id="MBS3652535.1"/>
    </source>
</evidence>
<evidence type="ECO:0000256" key="2">
    <source>
        <dbReference type="ARBA" id="ARBA00012438"/>
    </source>
</evidence>
<dbReference type="PRINTS" id="PR00344">
    <property type="entry name" value="BCTRLSENSOR"/>
</dbReference>
<evidence type="ECO:0000256" key="5">
    <source>
        <dbReference type="ARBA" id="ARBA00022741"/>
    </source>
</evidence>
<dbReference type="Gene3D" id="3.30.450.40">
    <property type="match status" value="1"/>
</dbReference>
<dbReference type="InterPro" id="IPR005467">
    <property type="entry name" value="His_kinase_dom"/>
</dbReference>
<keyword evidence="4" id="KW-0808">Transferase</keyword>
<dbReference type="SMART" id="SM00387">
    <property type="entry name" value="HATPase_c"/>
    <property type="match status" value="1"/>
</dbReference>
<keyword evidence="6" id="KW-0418">Kinase</keyword>
<dbReference type="Gene3D" id="3.30.450.20">
    <property type="entry name" value="PAS domain"/>
    <property type="match status" value="1"/>
</dbReference>
<keyword evidence="5" id="KW-0547">Nucleotide-binding</keyword>
<dbReference type="SUPFAM" id="SSF55781">
    <property type="entry name" value="GAF domain-like"/>
    <property type="match status" value="1"/>
</dbReference>
<dbReference type="InterPro" id="IPR011495">
    <property type="entry name" value="Sig_transdc_His_kin_sub2_dim/P"/>
</dbReference>
<dbReference type="GO" id="GO:0005524">
    <property type="term" value="F:ATP binding"/>
    <property type="evidence" value="ECO:0007669"/>
    <property type="project" value="UniProtKB-KW"/>
</dbReference>
<keyword evidence="10" id="KW-1185">Reference proteome</keyword>
<keyword evidence="3" id="KW-0597">Phosphoprotein</keyword>
<accession>A0A942IBQ5</accession>
<dbReference type="InterPro" id="IPR003018">
    <property type="entry name" value="GAF"/>
</dbReference>
<dbReference type="SUPFAM" id="SSF55874">
    <property type="entry name" value="ATPase domain of HSP90 chaperone/DNA topoisomerase II/histidine kinase"/>
    <property type="match status" value="1"/>
</dbReference>
<protein>
    <recommendedName>
        <fullName evidence="2">histidine kinase</fullName>
        <ecNumber evidence="2">2.7.13.3</ecNumber>
    </recommendedName>
</protein>
<dbReference type="InterPro" id="IPR029016">
    <property type="entry name" value="GAF-like_dom_sf"/>
</dbReference>
<dbReference type="Pfam" id="PF07568">
    <property type="entry name" value="HisKA_2"/>
    <property type="match status" value="1"/>
</dbReference>
<dbReference type="PANTHER" id="PTHR41523:SF8">
    <property type="entry name" value="ETHYLENE RESPONSE SENSOR PROTEIN"/>
    <property type="match status" value="1"/>
</dbReference>
<comment type="catalytic activity">
    <reaction evidence="1">
        <text>ATP + protein L-histidine = ADP + protein N-phospho-L-histidine.</text>
        <dbReference type="EC" id="2.7.13.3"/>
    </reaction>
</comment>
<sequence>MTTENENSRPVPPKNRGYETERLSYLLRQQEILAAFGTFALQTHSMEELLQEATRASAEGLRCDHAKALEYLPSEEQFIVRAGVGWKEGIVGHARIAADLESPAGYAFKTGKPVISNHLEQERRFRTPRLLMEHGIRRAINVLIALDEDRFGVLGVDSPEGERFTEADAAFLKGFANLLNLAIGRHLTEARLKEALRHQEVLNDEISHRVKNSLAIVASLLRMQRLAAVDPGLQNALSDAQRRVETIANVHDRLWRSRDERTVDLAEFLNGLCEQFCAEGLDAKTLKCDAVPVTVVTEQAVTIGLLTNELITNALKYAYPNGTGDISLSLARSEQPTYLRIMVCDHGVGLPRDMDTGAPTSLGMKLISRLARELGGRPEWQNAQPGTRFVLDFPARELR</sequence>
<evidence type="ECO:0000256" key="3">
    <source>
        <dbReference type="ARBA" id="ARBA00022553"/>
    </source>
</evidence>
<dbReference type="InterPro" id="IPR036890">
    <property type="entry name" value="HATPase_C_sf"/>
</dbReference>
<dbReference type="EC" id="2.7.13.3" evidence="2"/>
<evidence type="ECO:0000256" key="4">
    <source>
        <dbReference type="ARBA" id="ARBA00022679"/>
    </source>
</evidence>
<dbReference type="AlphaFoldDB" id="A0A942IBQ5"/>
<name>A0A942IBQ5_9HYPH</name>
<dbReference type="InterPro" id="IPR004358">
    <property type="entry name" value="Sig_transdc_His_kin-like_C"/>
</dbReference>
<dbReference type="PANTHER" id="PTHR41523">
    <property type="entry name" value="TWO-COMPONENT SYSTEM SENSOR PROTEIN"/>
    <property type="match status" value="1"/>
</dbReference>
<evidence type="ECO:0000256" key="6">
    <source>
        <dbReference type="ARBA" id="ARBA00022777"/>
    </source>
</evidence>
<organism evidence="9 10">
    <name type="scientific">Pseudaminobacter soli</name>
    <name type="common">ex Zhang et al. 2022</name>
    <dbReference type="NCBI Taxonomy" id="2831468"/>
    <lineage>
        <taxon>Bacteria</taxon>
        <taxon>Pseudomonadati</taxon>
        <taxon>Pseudomonadota</taxon>
        <taxon>Alphaproteobacteria</taxon>
        <taxon>Hyphomicrobiales</taxon>
        <taxon>Phyllobacteriaceae</taxon>
        <taxon>Pseudaminobacter</taxon>
    </lineage>
</organism>
<feature type="domain" description="Histidine kinase" evidence="8">
    <location>
        <begin position="205"/>
        <end position="397"/>
    </location>
</feature>
<dbReference type="Gene3D" id="3.30.565.10">
    <property type="entry name" value="Histidine kinase-like ATPase, C-terminal domain"/>
    <property type="match status" value="1"/>
</dbReference>
<dbReference type="EMBL" id="JAGWCR010000029">
    <property type="protein sequence ID" value="MBS3652535.1"/>
    <property type="molecule type" value="Genomic_DNA"/>
</dbReference>
<dbReference type="SMART" id="SM00065">
    <property type="entry name" value="GAF"/>
    <property type="match status" value="1"/>
</dbReference>
<proteinExistence type="predicted"/>
<dbReference type="GO" id="GO:0004673">
    <property type="term" value="F:protein histidine kinase activity"/>
    <property type="evidence" value="ECO:0007669"/>
    <property type="project" value="UniProtKB-EC"/>
</dbReference>
<evidence type="ECO:0000313" key="10">
    <source>
        <dbReference type="Proteomes" id="UP000680348"/>
    </source>
</evidence>
<reference evidence="9" key="1">
    <citation type="submission" date="2021-04" db="EMBL/GenBank/DDBJ databases">
        <title>Pseudaminobacter soli sp. nov., isolated from paddy soil contaminated by heavy metals.</title>
        <authorList>
            <person name="Zhang K."/>
        </authorList>
    </citation>
    <scope>NUCLEOTIDE SEQUENCE</scope>
    <source>
        <strain evidence="9">19-2017</strain>
    </source>
</reference>
<evidence type="ECO:0000256" key="7">
    <source>
        <dbReference type="ARBA" id="ARBA00022840"/>
    </source>
</evidence>
<evidence type="ECO:0000256" key="1">
    <source>
        <dbReference type="ARBA" id="ARBA00000085"/>
    </source>
</evidence>
<dbReference type="PROSITE" id="PS50109">
    <property type="entry name" value="HIS_KIN"/>
    <property type="match status" value="1"/>
</dbReference>
<dbReference type="InterPro" id="IPR003594">
    <property type="entry name" value="HATPase_dom"/>
</dbReference>
<dbReference type="Pfam" id="PF02518">
    <property type="entry name" value="HATPase_c"/>
    <property type="match status" value="1"/>
</dbReference>